<sequence length="230" mass="24453">MNFYLNLMRDGLWRNNVIFTQMLAMCPLMAVTTSATNGLGMGLITALVLMCSNVLISCIRQIVPPQVRIPIFTLVIASLVTLVDMAMNAWLHELHKVLGLFISLIVVNCAILGRAESFATKHPPLAAAVDGLFMGLGFTLGLVVVGGCREVLGSGTLFAGASQLLGPHFTFMELTILPGYSGFLLMLLPPGGFVMFGLILSAIRLGSRLRQKDAVPAAPAQADAVGGCHL</sequence>
<comment type="caution">
    <text evidence="10">The sequence shown here is derived from an EMBL/GenBank/DDBJ whole genome shotgun (WGS) entry which is preliminary data.</text>
</comment>
<feature type="transmembrane region" description="Helical" evidence="9">
    <location>
        <begin position="38"/>
        <end position="59"/>
    </location>
</feature>
<evidence type="ECO:0000256" key="4">
    <source>
        <dbReference type="ARBA" id="ARBA00022692"/>
    </source>
</evidence>
<keyword evidence="9" id="KW-1003">Cell membrane</keyword>
<feature type="transmembrane region" description="Helical" evidence="9">
    <location>
        <begin position="125"/>
        <end position="145"/>
    </location>
</feature>
<organism evidence="10 11">
    <name type="scientific">Pseudaeromonas paramecii</name>
    <dbReference type="NCBI Taxonomy" id="2138166"/>
    <lineage>
        <taxon>Bacteria</taxon>
        <taxon>Pseudomonadati</taxon>
        <taxon>Pseudomonadota</taxon>
        <taxon>Gammaproteobacteria</taxon>
        <taxon>Aeromonadales</taxon>
        <taxon>Aeromonadaceae</taxon>
        <taxon>Pseudaeromonas</taxon>
    </lineage>
</organism>
<gene>
    <name evidence="9" type="primary">rnfE</name>
    <name evidence="10" type="ORF">GCM10023095_24430</name>
</gene>
<name>A0ABP8QCY5_9GAMM</name>
<keyword evidence="2 9" id="KW-0813">Transport</keyword>
<keyword evidence="3 9" id="KW-0997">Cell inner membrane</keyword>
<comment type="similarity">
    <text evidence="9">Belongs to the NqrDE/RnfAE family.</text>
</comment>
<keyword evidence="11" id="KW-1185">Reference proteome</keyword>
<evidence type="ECO:0000256" key="1">
    <source>
        <dbReference type="ARBA" id="ARBA00004127"/>
    </source>
</evidence>
<dbReference type="NCBIfam" id="TIGR01948">
    <property type="entry name" value="rnfE"/>
    <property type="match status" value="1"/>
</dbReference>
<accession>A0ABP8QCY5</accession>
<evidence type="ECO:0000256" key="7">
    <source>
        <dbReference type="ARBA" id="ARBA00022989"/>
    </source>
</evidence>
<dbReference type="EC" id="7.-.-.-" evidence="9"/>
<dbReference type="RefSeq" id="WP_345013484.1">
    <property type="nucleotide sequence ID" value="NZ_BAABFC010000016.1"/>
</dbReference>
<comment type="subunit">
    <text evidence="9">The complex is composed of six subunits: RnfA, RnfB, RnfC, RnfD, RnfE and RnfG.</text>
</comment>
<feature type="transmembrane region" description="Helical" evidence="9">
    <location>
        <begin position="12"/>
        <end position="32"/>
    </location>
</feature>
<evidence type="ECO:0000313" key="11">
    <source>
        <dbReference type="Proteomes" id="UP001501321"/>
    </source>
</evidence>
<comment type="subcellular location">
    <subcellularLocation>
        <location evidence="9">Cell inner membrane</location>
        <topology evidence="9">Multi-pass membrane protein</topology>
    </subcellularLocation>
    <subcellularLocation>
        <location evidence="1">Endomembrane system</location>
        <topology evidence="1">Multi-pass membrane protein</topology>
    </subcellularLocation>
</comment>
<dbReference type="PANTHER" id="PTHR30586:SF0">
    <property type="entry name" value="ION-TRANSLOCATING OXIDOREDUCTASE COMPLEX SUBUNIT E"/>
    <property type="match status" value="1"/>
</dbReference>
<proteinExistence type="inferred from homology"/>
<keyword evidence="7 9" id="KW-1133">Transmembrane helix</keyword>
<dbReference type="PIRSF" id="PIRSF006102">
    <property type="entry name" value="NQR_DE"/>
    <property type="match status" value="1"/>
</dbReference>
<keyword evidence="4 9" id="KW-0812">Transmembrane</keyword>
<dbReference type="InterPro" id="IPR010968">
    <property type="entry name" value="RnfE"/>
</dbReference>
<dbReference type="NCBIfam" id="NF009070">
    <property type="entry name" value="PRK12405.1"/>
    <property type="match status" value="1"/>
</dbReference>
<feature type="transmembrane region" description="Helical" evidence="9">
    <location>
        <begin position="71"/>
        <end position="91"/>
    </location>
</feature>
<dbReference type="Proteomes" id="UP001501321">
    <property type="component" value="Unassembled WGS sequence"/>
</dbReference>
<evidence type="ECO:0000256" key="6">
    <source>
        <dbReference type="ARBA" id="ARBA00022982"/>
    </source>
</evidence>
<reference evidence="11" key="1">
    <citation type="journal article" date="2019" name="Int. J. Syst. Evol. Microbiol.">
        <title>The Global Catalogue of Microorganisms (GCM) 10K type strain sequencing project: providing services to taxonomists for standard genome sequencing and annotation.</title>
        <authorList>
            <consortium name="The Broad Institute Genomics Platform"/>
            <consortium name="The Broad Institute Genome Sequencing Center for Infectious Disease"/>
            <person name="Wu L."/>
            <person name="Ma J."/>
        </authorList>
    </citation>
    <scope>NUCLEOTIDE SEQUENCE [LARGE SCALE GENOMIC DNA]</scope>
    <source>
        <strain evidence="11">JCM 32226</strain>
    </source>
</reference>
<keyword evidence="5 9" id="KW-1278">Translocase</keyword>
<dbReference type="Pfam" id="PF02508">
    <property type="entry name" value="Rnf-Nqr"/>
    <property type="match status" value="1"/>
</dbReference>
<keyword evidence="6 9" id="KW-0249">Electron transport</keyword>
<keyword evidence="8 9" id="KW-0472">Membrane</keyword>
<protein>
    <recommendedName>
        <fullName evidence="9">Ion-translocating oxidoreductase complex subunit E</fullName>
        <ecNumber evidence="9">7.-.-.-</ecNumber>
    </recommendedName>
    <alternativeName>
        <fullName evidence="9">Rnf electron transport complex subunit E</fullName>
    </alternativeName>
</protein>
<dbReference type="PANTHER" id="PTHR30586">
    <property type="entry name" value="ELECTRON TRANSPORT COMPLEX PROTEIN RNFE"/>
    <property type="match status" value="1"/>
</dbReference>
<evidence type="ECO:0000256" key="2">
    <source>
        <dbReference type="ARBA" id="ARBA00022448"/>
    </source>
</evidence>
<dbReference type="InterPro" id="IPR003667">
    <property type="entry name" value="NqrDE/RnfAE"/>
</dbReference>
<dbReference type="EMBL" id="BAABFC010000016">
    <property type="protein sequence ID" value="GAA4501364.1"/>
    <property type="molecule type" value="Genomic_DNA"/>
</dbReference>
<feature type="transmembrane region" description="Helical" evidence="9">
    <location>
        <begin position="97"/>
        <end position="113"/>
    </location>
</feature>
<evidence type="ECO:0000256" key="8">
    <source>
        <dbReference type="ARBA" id="ARBA00023136"/>
    </source>
</evidence>
<dbReference type="HAMAP" id="MF_00478">
    <property type="entry name" value="RsxE_RnfE"/>
    <property type="match status" value="1"/>
</dbReference>
<evidence type="ECO:0000256" key="3">
    <source>
        <dbReference type="ARBA" id="ARBA00022519"/>
    </source>
</evidence>
<evidence type="ECO:0000256" key="5">
    <source>
        <dbReference type="ARBA" id="ARBA00022967"/>
    </source>
</evidence>
<evidence type="ECO:0000313" key="10">
    <source>
        <dbReference type="EMBL" id="GAA4501364.1"/>
    </source>
</evidence>
<feature type="transmembrane region" description="Helical" evidence="9">
    <location>
        <begin position="180"/>
        <end position="203"/>
    </location>
</feature>
<comment type="function">
    <text evidence="9">Part of a membrane-bound complex that couples electron transfer with translocation of ions across the membrane.</text>
</comment>
<evidence type="ECO:0000256" key="9">
    <source>
        <dbReference type="HAMAP-Rule" id="MF_00478"/>
    </source>
</evidence>